<reference evidence="2 3" key="1">
    <citation type="submission" date="2018-06" db="EMBL/GenBank/DDBJ databases">
        <title>Draft genome sequence of hyperthermophilic methanogen Methanothermobacter tenebrarum sp. MCM-B 1447.</title>
        <authorList>
            <person name="Pore S.D."/>
            <person name="Dagar S."/>
            <person name="Dhakephalkar P.K."/>
        </authorList>
    </citation>
    <scope>NUCLEOTIDE SEQUENCE [LARGE SCALE GENOMIC DNA]</scope>
    <source>
        <strain evidence="2 3">MCM B 1447</strain>
    </source>
</reference>
<sequence length="616" mass="74535">MIKASNETRLVGEPVLQFTGNWIIDLGMLGFVNLLEEIYGWDILETQKRIKENEEIVYYGLFPFAYMCSEIKRKDSTVSKKIIEDFLNEIYKRKFRSKKEIFDFTWENHITKAATSRWKDYITERVVDDKKFISKVSKSLEKLKELIRELEDFEKEFIRKNRDEIKRFLDKKGRFQKFKYKDIKKFRDAPIEKFKEYGEEFIKNAKKFKKLLSKVDRYLDKKWKDEIVGNKDISESTVFRIPIDNKYYKNFLFFQPGYTHEKQKEEFYHAIDFKIEKEDHILNRIDKTINKFLASYRKAVNIYYAPLKTKFFINNIPYLFVYLFCFDRAFEYYRNIDYLVFYSNDIFTTYEINKRLRLRKSKIESEEDPNSIFRGTWQTVIDTIIEMESWWVLENLYLIKYAKLDENTQRFIDVEYMGISRLQATLLLDDDIRRNLNQRVQVDENEYRWLFEEFIKNKSLMPIIMNHLVLRLNQKTKQRKVQPLLYALAVEAELFPAHDFTNLFEDPMLLKAKLDELIPKIKESRKKMGMAMTNIQKLFSKDIRENNAPHLFSIIRRQSKYSFVNSLLRLIISNPEKDKKLIKHLNDYVFHEIVQNDETWIYYALGLFIGFIGGKQ</sequence>
<organism evidence="2 3">
    <name type="scientific">Methanothermobacter tenebrarum</name>
    <dbReference type="NCBI Taxonomy" id="680118"/>
    <lineage>
        <taxon>Archaea</taxon>
        <taxon>Methanobacteriati</taxon>
        <taxon>Methanobacteriota</taxon>
        <taxon>Methanomada group</taxon>
        <taxon>Methanobacteria</taxon>
        <taxon>Methanobacteriales</taxon>
        <taxon>Methanobacteriaceae</taxon>
        <taxon>Methanothermobacter</taxon>
    </lineage>
</organism>
<gene>
    <name evidence="2" type="ORF">DPC56_01490</name>
</gene>
<dbReference type="Proteomes" id="UP000249782">
    <property type="component" value="Unassembled WGS sequence"/>
</dbReference>
<keyword evidence="3" id="KW-1185">Reference proteome</keyword>
<evidence type="ECO:0000313" key="2">
    <source>
        <dbReference type="EMBL" id="RAO79481.1"/>
    </source>
</evidence>
<protein>
    <submittedName>
        <fullName evidence="2">Uncharacterized protein</fullName>
    </submittedName>
</protein>
<evidence type="ECO:0000256" key="1">
    <source>
        <dbReference type="SAM" id="Coils"/>
    </source>
</evidence>
<feature type="coiled-coil region" evidence="1">
    <location>
        <begin position="133"/>
        <end position="163"/>
    </location>
</feature>
<comment type="caution">
    <text evidence="2">The sequence shown here is derived from an EMBL/GenBank/DDBJ whole genome shotgun (WGS) entry which is preliminary data.</text>
</comment>
<dbReference type="OrthoDB" id="101298at2157"/>
<dbReference type="RefSeq" id="WP_112093310.1">
    <property type="nucleotide sequence ID" value="NZ_QLOE01000002.1"/>
</dbReference>
<dbReference type="AlphaFoldDB" id="A0A328PE38"/>
<keyword evidence="1" id="KW-0175">Coiled coil</keyword>
<name>A0A328PE38_9EURY</name>
<accession>A0A328PE38</accession>
<proteinExistence type="predicted"/>
<evidence type="ECO:0000313" key="3">
    <source>
        <dbReference type="Proteomes" id="UP000249782"/>
    </source>
</evidence>
<dbReference type="EMBL" id="QLOE01000002">
    <property type="protein sequence ID" value="RAO79481.1"/>
    <property type="molecule type" value="Genomic_DNA"/>
</dbReference>